<evidence type="ECO:0000313" key="2">
    <source>
        <dbReference type="EMBL" id="SOD57261.1"/>
    </source>
</evidence>
<reference evidence="2 3" key="1">
    <citation type="submission" date="2017-09" db="EMBL/GenBank/DDBJ databases">
        <authorList>
            <person name="Ehlers B."/>
            <person name="Leendertz F.H."/>
        </authorList>
    </citation>
    <scope>NUCLEOTIDE SEQUENCE [LARGE SCALE GENOMIC DNA]</scope>
    <source>
        <strain evidence="2 3">CGMCC 1.10978</strain>
    </source>
</reference>
<accession>A0A286DF91</accession>
<gene>
    <name evidence="2" type="ORF">SAMN06296416_112101</name>
</gene>
<dbReference type="InterPro" id="IPR007138">
    <property type="entry name" value="ABM_dom"/>
</dbReference>
<dbReference type="Gene3D" id="3.30.70.100">
    <property type="match status" value="1"/>
</dbReference>
<keyword evidence="2" id="KW-0560">Oxidoreductase</keyword>
<dbReference type="Pfam" id="PF03992">
    <property type="entry name" value="ABM"/>
    <property type="match status" value="1"/>
</dbReference>
<keyword evidence="3" id="KW-1185">Reference proteome</keyword>
<feature type="domain" description="ABM" evidence="1">
    <location>
        <begin position="2"/>
        <end position="93"/>
    </location>
</feature>
<dbReference type="GO" id="GO:0004497">
    <property type="term" value="F:monooxygenase activity"/>
    <property type="evidence" value="ECO:0007669"/>
    <property type="project" value="UniProtKB-KW"/>
</dbReference>
<dbReference type="Proteomes" id="UP000219374">
    <property type="component" value="Unassembled WGS sequence"/>
</dbReference>
<dbReference type="OrthoDB" id="9812192at2"/>
<dbReference type="RefSeq" id="WP_097123500.1">
    <property type="nucleotide sequence ID" value="NZ_OCND01000012.1"/>
</dbReference>
<proteinExistence type="predicted"/>
<dbReference type="PROSITE" id="PS51725">
    <property type="entry name" value="ABM"/>
    <property type="match status" value="1"/>
</dbReference>
<evidence type="ECO:0000313" key="3">
    <source>
        <dbReference type="Proteomes" id="UP000219374"/>
    </source>
</evidence>
<sequence length="93" mass="10557">MIIIAGHTLTEADKRDAAVKAFAGMVQRARKHDGCLDLSISADSVDPERINLFECWRDQQSLDAWRKVAKGPRVKLREACVKLYRTDKAEKPF</sequence>
<dbReference type="SUPFAM" id="SSF54909">
    <property type="entry name" value="Dimeric alpha+beta barrel"/>
    <property type="match status" value="1"/>
</dbReference>
<organism evidence="2 3">
    <name type="scientific">Pseudoxanthomonas wuyuanensis</name>
    <dbReference type="NCBI Taxonomy" id="1073196"/>
    <lineage>
        <taxon>Bacteria</taxon>
        <taxon>Pseudomonadati</taxon>
        <taxon>Pseudomonadota</taxon>
        <taxon>Gammaproteobacteria</taxon>
        <taxon>Lysobacterales</taxon>
        <taxon>Lysobacteraceae</taxon>
        <taxon>Pseudoxanthomonas</taxon>
    </lineage>
</organism>
<evidence type="ECO:0000259" key="1">
    <source>
        <dbReference type="PROSITE" id="PS51725"/>
    </source>
</evidence>
<dbReference type="EMBL" id="OCND01000012">
    <property type="protein sequence ID" value="SOD57261.1"/>
    <property type="molecule type" value="Genomic_DNA"/>
</dbReference>
<dbReference type="InterPro" id="IPR011008">
    <property type="entry name" value="Dimeric_a/b-barrel"/>
</dbReference>
<keyword evidence="2" id="KW-0503">Monooxygenase</keyword>
<dbReference type="AlphaFoldDB" id="A0A286DF91"/>
<protein>
    <submittedName>
        <fullName evidence="2">Antibiotic biosynthesis monooxygenase</fullName>
    </submittedName>
</protein>
<name>A0A286DF91_9GAMM</name>